<evidence type="ECO:0008006" key="3">
    <source>
        <dbReference type="Google" id="ProtNLM"/>
    </source>
</evidence>
<dbReference type="EMBL" id="CP060202">
    <property type="protein sequence ID" value="QNH61372.1"/>
    <property type="molecule type" value="Genomic_DNA"/>
</dbReference>
<keyword evidence="2" id="KW-1185">Reference proteome</keyword>
<dbReference type="KEGG" id="hsk:H4317_14550"/>
<dbReference type="RefSeq" id="WP_185887302.1">
    <property type="nucleotide sequence ID" value="NZ_CP060202.1"/>
</dbReference>
<evidence type="ECO:0000313" key="2">
    <source>
        <dbReference type="Proteomes" id="UP000515489"/>
    </source>
</evidence>
<organism evidence="1 2">
    <name type="scientific">Hymenobacter sediminicola</name>
    <dbReference type="NCBI Taxonomy" id="2761579"/>
    <lineage>
        <taxon>Bacteria</taxon>
        <taxon>Pseudomonadati</taxon>
        <taxon>Bacteroidota</taxon>
        <taxon>Cytophagia</taxon>
        <taxon>Cytophagales</taxon>
        <taxon>Hymenobacteraceae</taxon>
        <taxon>Hymenobacter</taxon>
    </lineage>
</organism>
<protein>
    <recommendedName>
        <fullName evidence="3">T9SS type A sorting domain-containing protein</fullName>
    </recommendedName>
</protein>
<sequence>MSFWVAFLPAHGQRLTRERIFATPSKYSTTVTSITLGREGNLCIALNHGITPGSGQSVTGGYQLLAPQLDTLWTIFKLLPGLGRNFLCTLPSGEFVGSASIANTTPSGRGQSFEKFTSSGRLYWSRPAFIHPAQEAFVGTIATADNGWLGVILATQITGLVRQQCILFKTDSAGQVRWQRPYGWSLAEDVLHIQRNPATGRILLAGNIQPVGATNGADKEYKLLLVNERGDSIRGRRLAPLGAGVNVRTQQGWEKLLPLRDGGWLLTGVRDSATTTNDPPLLVRLDSLLHPRWTALRRPPAGQQLRYADACELTDGSLLVLAWQVFPATNSFALHRYSATGQLLAVLPLVSACPQVHPARLTPTLDGRGVFIAGSCDQSPTDRRGYVALVDLQSLPGAVVLSAPQPTQPATTAPLTFELFPNPASTTATVRYQLPAGTTAAALHLYDATGRLARRLTLRGGSGGAEVTVPLAGLAPGLYAATLLAADGRPLATRRLAVAAP</sequence>
<reference evidence="1 2" key="1">
    <citation type="submission" date="2020-08" db="EMBL/GenBank/DDBJ databases">
        <title>Hymenobacter sp. S2-20-2 genome sequencing.</title>
        <authorList>
            <person name="Jin L."/>
        </authorList>
    </citation>
    <scope>NUCLEOTIDE SEQUENCE [LARGE SCALE GENOMIC DNA]</scope>
    <source>
        <strain evidence="1 2">S2-20-2</strain>
    </source>
</reference>
<accession>A0A7G7W4S9</accession>
<gene>
    <name evidence="1" type="ORF">H4317_14550</name>
</gene>
<dbReference type="Proteomes" id="UP000515489">
    <property type="component" value="Chromosome"/>
</dbReference>
<name>A0A7G7W4S9_9BACT</name>
<evidence type="ECO:0000313" key="1">
    <source>
        <dbReference type="EMBL" id="QNH61372.1"/>
    </source>
</evidence>
<dbReference type="AlphaFoldDB" id="A0A7G7W4S9"/>
<proteinExistence type="predicted"/>